<evidence type="ECO:0000313" key="2">
    <source>
        <dbReference type="EMBL" id="AYD40864.1"/>
    </source>
</evidence>
<comment type="similarity">
    <text evidence="1">Belongs to the UPF0751 family.</text>
</comment>
<accession>A0A386H5H4</accession>
<dbReference type="EMBL" id="CP032416">
    <property type="protein sequence ID" value="AYD40864.1"/>
    <property type="molecule type" value="Genomic_DNA"/>
</dbReference>
<dbReference type="PIRSF" id="PIRSF020408">
    <property type="entry name" value="UCP020408"/>
    <property type="match status" value="1"/>
</dbReference>
<dbReference type="Pfam" id="PF10087">
    <property type="entry name" value="DUF2325"/>
    <property type="match status" value="1"/>
</dbReference>
<evidence type="ECO:0000313" key="3">
    <source>
        <dbReference type="Proteomes" id="UP000266301"/>
    </source>
</evidence>
<proteinExistence type="inferred from homology"/>
<dbReference type="AlphaFoldDB" id="A0A386H5H4"/>
<dbReference type="Proteomes" id="UP000266301">
    <property type="component" value="Chromosome"/>
</dbReference>
<sequence length="103" mass="11846">MSILLVGGDRLGNIVKRLKENGFDDIEHISGRKTKARKIKIPDKTDLVLVLVDFVEHELTEMIKRQSRKCGVRIAFSKRSWAHMEGSIQENVREIMNAKRNCV</sequence>
<dbReference type="OrthoDB" id="5324142at2"/>
<organism evidence="2 3">
    <name type="scientific">Clostridium fermenticellae</name>
    <dbReference type="NCBI Taxonomy" id="2068654"/>
    <lineage>
        <taxon>Bacteria</taxon>
        <taxon>Bacillati</taxon>
        <taxon>Bacillota</taxon>
        <taxon>Clostridia</taxon>
        <taxon>Eubacteriales</taxon>
        <taxon>Clostridiaceae</taxon>
        <taxon>Clostridium</taxon>
    </lineage>
</organism>
<reference evidence="2 3" key="1">
    <citation type="journal article" date="2019" name="Int. J. Syst. Evol. Microbiol.">
        <title>Clostridium fermenticellae sp. nov., isolated from the mud in a fermentation cellar for the production of the Chinese liquor, baijiu.</title>
        <authorList>
            <person name="Xu P.X."/>
            <person name="Chai L.J."/>
            <person name="Qiu T."/>
            <person name="Zhang X.J."/>
            <person name="Lu Z.M."/>
            <person name="Xiao C."/>
            <person name="Wang S.T."/>
            <person name="Shen C.H."/>
            <person name="Shi J.S."/>
            <person name="Xu Z.H."/>
        </authorList>
    </citation>
    <scope>NUCLEOTIDE SEQUENCE [LARGE SCALE GENOMIC DNA]</scope>
    <source>
        <strain evidence="2 3">JN500901</strain>
    </source>
</reference>
<dbReference type="RefSeq" id="WP_119973236.1">
    <property type="nucleotide sequence ID" value="NZ_CP032416.1"/>
</dbReference>
<name>A0A386H5H4_9CLOT</name>
<gene>
    <name evidence="2" type="ORF">D4Z93_10150</name>
</gene>
<dbReference type="KEGG" id="cfer:D4Z93_10150"/>
<keyword evidence="3" id="KW-1185">Reference proteome</keyword>
<dbReference type="InterPro" id="IPR016772">
    <property type="entry name" value="UCP020408"/>
</dbReference>
<protein>
    <submittedName>
        <fullName evidence="2">DUF2325 domain-containing protein</fullName>
    </submittedName>
</protein>
<evidence type="ECO:0000256" key="1">
    <source>
        <dbReference type="ARBA" id="ARBA00007189"/>
    </source>
</evidence>